<gene>
    <name evidence="9" type="ORF">A2Z33_06760</name>
</gene>
<keyword evidence="5 8" id="KW-0812">Transmembrane</keyword>
<keyword evidence="2" id="KW-1003">Cell membrane</keyword>
<evidence type="ECO:0000313" key="10">
    <source>
        <dbReference type="Proteomes" id="UP000178448"/>
    </source>
</evidence>
<evidence type="ECO:0000256" key="1">
    <source>
        <dbReference type="ARBA" id="ARBA00004651"/>
    </source>
</evidence>
<dbReference type="PANTHER" id="PTHR33908:SF11">
    <property type="entry name" value="MEMBRANE PROTEIN"/>
    <property type="match status" value="1"/>
</dbReference>
<dbReference type="AlphaFoldDB" id="A0A1F5YY03"/>
<feature type="transmembrane region" description="Helical" evidence="8">
    <location>
        <begin position="139"/>
        <end position="166"/>
    </location>
</feature>
<evidence type="ECO:0000256" key="5">
    <source>
        <dbReference type="ARBA" id="ARBA00022692"/>
    </source>
</evidence>
<dbReference type="GO" id="GO:0009103">
    <property type="term" value="P:lipopolysaccharide biosynthetic process"/>
    <property type="evidence" value="ECO:0007669"/>
    <property type="project" value="UniProtKB-ARBA"/>
</dbReference>
<keyword evidence="3" id="KW-0328">Glycosyltransferase</keyword>
<organism evidence="9 10">
    <name type="scientific">Candidatus Gottesmanbacteria bacterium RBG_16_52_11</name>
    <dbReference type="NCBI Taxonomy" id="1798374"/>
    <lineage>
        <taxon>Bacteria</taxon>
        <taxon>Candidatus Gottesmaniibacteriota</taxon>
    </lineage>
</organism>
<evidence type="ECO:0000256" key="6">
    <source>
        <dbReference type="ARBA" id="ARBA00022989"/>
    </source>
</evidence>
<feature type="transmembrane region" description="Helical" evidence="8">
    <location>
        <begin position="241"/>
        <end position="261"/>
    </location>
</feature>
<evidence type="ECO:0000313" key="9">
    <source>
        <dbReference type="EMBL" id="OGG04964.1"/>
    </source>
</evidence>
<evidence type="ECO:0000256" key="4">
    <source>
        <dbReference type="ARBA" id="ARBA00022679"/>
    </source>
</evidence>
<evidence type="ECO:0000256" key="8">
    <source>
        <dbReference type="SAM" id="Phobius"/>
    </source>
</evidence>
<evidence type="ECO:0000256" key="3">
    <source>
        <dbReference type="ARBA" id="ARBA00022676"/>
    </source>
</evidence>
<proteinExistence type="predicted"/>
<dbReference type="GO" id="GO:0016763">
    <property type="term" value="F:pentosyltransferase activity"/>
    <property type="evidence" value="ECO:0007669"/>
    <property type="project" value="TreeGrafter"/>
</dbReference>
<feature type="transmembrane region" description="Helical" evidence="8">
    <location>
        <begin position="95"/>
        <end position="111"/>
    </location>
</feature>
<dbReference type="STRING" id="1798374.A2Z33_06760"/>
<dbReference type="Proteomes" id="UP000178448">
    <property type="component" value="Unassembled WGS sequence"/>
</dbReference>
<comment type="subcellular location">
    <subcellularLocation>
        <location evidence="1">Cell membrane</location>
        <topology evidence="1">Multi-pass membrane protein</topology>
    </subcellularLocation>
</comment>
<accession>A0A1F5YY03</accession>
<protein>
    <submittedName>
        <fullName evidence="9">Uncharacterized protein</fullName>
    </submittedName>
</protein>
<keyword evidence="6 8" id="KW-1133">Transmembrane helix</keyword>
<feature type="transmembrane region" description="Helical" evidence="8">
    <location>
        <begin position="273"/>
        <end position="292"/>
    </location>
</feature>
<feature type="transmembrane region" description="Helical" evidence="8">
    <location>
        <begin position="324"/>
        <end position="341"/>
    </location>
</feature>
<keyword evidence="4" id="KW-0808">Transferase</keyword>
<reference evidence="9 10" key="1">
    <citation type="journal article" date="2016" name="Nat. Commun.">
        <title>Thousands of microbial genomes shed light on interconnected biogeochemical processes in an aquifer system.</title>
        <authorList>
            <person name="Anantharaman K."/>
            <person name="Brown C.T."/>
            <person name="Hug L.A."/>
            <person name="Sharon I."/>
            <person name="Castelle C.J."/>
            <person name="Probst A.J."/>
            <person name="Thomas B.C."/>
            <person name="Singh A."/>
            <person name="Wilkins M.J."/>
            <person name="Karaoz U."/>
            <person name="Brodie E.L."/>
            <person name="Williams K.H."/>
            <person name="Hubbard S.S."/>
            <person name="Banfield J.F."/>
        </authorList>
    </citation>
    <scope>NUCLEOTIDE SEQUENCE [LARGE SCALE GENOMIC DNA]</scope>
</reference>
<dbReference type="GO" id="GO:0005886">
    <property type="term" value="C:plasma membrane"/>
    <property type="evidence" value="ECO:0007669"/>
    <property type="project" value="UniProtKB-SubCell"/>
</dbReference>
<feature type="transmembrane region" description="Helical" evidence="8">
    <location>
        <begin position="63"/>
        <end position="83"/>
    </location>
</feature>
<evidence type="ECO:0000256" key="7">
    <source>
        <dbReference type="ARBA" id="ARBA00023136"/>
    </source>
</evidence>
<dbReference type="InterPro" id="IPR050297">
    <property type="entry name" value="LipidA_mod_glycosyltrf_83"/>
</dbReference>
<evidence type="ECO:0000256" key="2">
    <source>
        <dbReference type="ARBA" id="ARBA00022475"/>
    </source>
</evidence>
<feature type="transmembrane region" description="Helical" evidence="8">
    <location>
        <begin position="186"/>
        <end position="206"/>
    </location>
</feature>
<sequence length="445" mass="51914">MLDFLLTRTPLFYLTQSLWRDEAFSVLVAEKPVSFFFQKLTFEPPLYYIMLHVWMRIFGNGEIAVRTLSLTGVTLAAVIVIFWAERIYRDKFIQWFLPLFFFLNPMITYYAFEVRTYGWFIFFATLSLYAYGSNKWKLYAFASVLGFYTHTYFVFLILVTALHFLIWNGSRLLRNISFKKLRNDAYVKSALLTGIFILPWMFNIAVQSGKLKSSWYYPVDLQLIKSVLGNMFIGYEGTPWFLWPYTAVLSAFLAATFLLAFKYTKDRKRTSMFMLMVFVPLTLVIGISFIKPLYVNRYLIPVTIAEIFLITEALAAVKSRIMRTFIGLVLLAGISAFNLWYPDKHPKLPIRDTVAVVNRLAKPEDLIYATSPLIYFETVYYSPDRSRVYLYNPSSSPFPWYVGDVIFSEDRMVTDLPIFPKKAFLIQEKGDYSMSYTVYTPAGTR</sequence>
<dbReference type="EMBL" id="MFJD01000001">
    <property type="protein sequence ID" value="OGG04964.1"/>
    <property type="molecule type" value="Genomic_DNA"/>
</dbReference>
<feature type="transmembrane region" description="Helical" evidence="8">
    <location>
        <begin position="298"/>
        <end position="317"/>
    </location>
</feature>
<keyword evidence="7 8" id="KW-0472">Membrane</keyword>
<dbReference type="PANTHER" id="PTHR33908">
    <property type="entry name" value="MANNOSYLTRANSFERASE YKCB-RELATED"/>
    <property type="match status" value="1"/>
</dbReference>
<comment type="caution">
    <text evidence="9">The sequence shown here is derived from an EMBL/GenBank/DDBJ whole genome shotgun (WGS) entry which is preliminary data.</text>
</comment>
<name>A0A1F5YY03_9BACT</name>